<comment type="caution">
    <text evidence="2">The sequence shown here is derived from an EMBL/GenBank/DDBJ whole genome shotgun (WGS) entry which is preliminary data.</text>
</comment>
<feature type="signal peptide" evidence="1">
    <location>
        <begin position="1"/>
        <end position="26"/>
    </location>
</feature>
<evidence type="ECO:0000313" key="2">
    <source>
        <dbReference type="EMBL" id="GGK16218.1"/>
    </source>
</evidence>
<protein>
    <submittedName>
        <fullName evidence="2">Uncharacterized protein</fullName>
    </submittedName>
</protein>
<sequence>MRLTRHRTAFAILALLACALLLPGCASTGKGEALQRAQYAWSAAIRWGDFEGAWNLVDPEYREQHPLSEVEFERYNQIQVSHYRELGAQQAADDTVLREIDIGVINRHTMAERGMRYREAWRWDEEARTWWITGGLPDFWRGE</sequence>
<evidence type="ECO:0000313" key="3">
    <source>
        <dbReference type="Proteomes" id="UP000599009"/>
    </source>
</evidence>
<reference evidence="3" key="1">
    <citation type="journal article" date="2019" name="Int. J. Syst. Evol. Microbiol.">
        <title>The Global Catalogue of Microorganisms (GCM) 10K type strain sequencing project: providing services to taxonomists for standard genome sequencing and annotation.</title>
        <authorList>
            <consortium name="The Broad Institute Genomics Platform"/>
            <consortium name="The Broad Institute Genome Sequencing Center for Infectious Disease"/>
            <person name="Wu L."/>
            <person name="Ma J."/>
        </authorList>
    </citation>
    <scope>NUCLEOTIDE SEQUENCE [LARGE SCALE GENOMIC DNA]</scope>
    <source>
        <strain evidence="3">CGMCC 1.8985</strain>
    </source>
</reference>
<dbReference type="RefSeq" id="WP_132987243.1">
    <property type="nucleotide sequence ID" value="NZ_BMME01000002.1"/>
</dbReference>
<feature type="chain" id="PRO_5046690359" evidence="1">
    <location>
        <begin position="27"/>
        <end position="143"/>
    </location>
</feature>
<dbReference type="EMBL" id="BMME01000002">
    <property type="protein sequence ID" value="GGK16218.1"/>
    <property type="molecule type" value="Genomic_DNA"/>
</dbReference>
<dbReference type="Proteomes" id="UP000599009">
    <property type="component" value="Unassembled WGS sequence"/>
</dbReference>
<name>A0ABQ2EMC8_9GAMM</name>
<dbReference type="PROSITE" id="PS51257">
    <property type="entry name" value="PROKAR_LIPOPROTEIN"/>
    <property type="match status" value="1"/>
</dbReference>
<evidence type="ECO:0000256" key="1">
    <source>
        <dbReference type="SAM" id="SignalP"/>
    </source>
</evidence>
<gene>
    <name evidence="2" type="ORF">GCM10011394_26800</name>
</gene>
<proteinExistence type="predicted"/>
<organism evidence="2 3">
    <name type="scientific">Luteimonas terricola</name>
    <dbReference type="NCBI Taxonomy" id="645597"/>
    <lineage>
        <taxon>Bacteria</taxon>
        <taxon>Pseudomonadati</taxon>
        <taxon>Pseudomonadota</taxon>
        <taxon>Gammaproteobacteria</taxon>
        <taxon>Lysobacterales</taxon>
        <taxon>Lysobacteraceae</taxon>
        <taxon>Luteimonas</taxon>
    </lineage>
</organism>
<accession>A0ABQ2EMC8</accession>
<keyword evidence="3" id="KW-1185">Reference proteome</keyword>
<keyword evidence="1" id="KW-0732">Signal</keyword>